<evidence type="ECO:0000313" key="5">
    <source>
        <dbReference type="EMBL" id="MBM7556023.1"/>
    </source>
</evidence>
<dbReference type="Gene3D" id="3.40.50.300">
    <property type="entry name" value="P-loop containing nucleotide triphosphate hydrolases"/>
    <property type="match status" value="1"/>
</dbReference>
<evidence type="ECO:0000256" key="1">
    <source>
        <dbReference type="ARBA" id="ARBA00006930"/>
    </source>
</evidence>
<dbReference type="AlphaFoldDB" id="A0A938XRF2"/>
<dbReference type="PANTHER" id="PTHR32114:SF2">
    <property type="entry name" value="ABC TRANSPORTER ABCH.3"/>
    <property type="match status" value="1"/>
</dbReference>
<dbReference type="PANTHER" id="PTHR32114">
    <property type="entry name" value="ABC TRANSPORTER ABCH.3"/>
    <property type="match status" value="1"/>
</dbReference>
<dbReference type="InterPro" id="IPR027417">
    <property type="entry name" value="P-loop_NTPase"/>
</dbReference>
<feature type="coiled-coil region" evidence="4">
    <location>
        <begin position="8"/>
        <end position="56"/>
    </location>
</feature>
<dbReference type="Proteomes" id="UP000774000">
    <property type="component" value="Unassembled WGS sequence"/>
</dbReference>
<evidence type="ECO:0000313" key="6">
    <source>
        <dbReference type="Proteomes" id="UP000774000"/>
    </source>
</evidence>
<sequence length="221" mass="25309">MMGVEQLVSALQKDIEEKKAVYNNQKGQKEQLEKNKEEIIKKLEKCREDIDLLEQVNIYLQQVSDHARHQAKEQIEALVTQALQFVFGEQFSFEVEIEEKRSRPAAEFYVVSQYGEQKIKNRPQDARGGGVVDVVSLALRIAVLQTFSRPKILGPLVLDEPTKHVSEEYITRVTKFLKNVSEMYGRQIIVVTHQQHLSQVADKAFLVELSGSKSKVKVNNE</sequence>
<protein>
    <recommendedName>
        <fullName evidence="3">Nuclease SbcCD subunit C</fullName>
    </recommendedName>
</protein>
<evidence type="ECO:0000256" key="3">
    <source>
        <dbReference type="ARBA" id="ARBA00013368"/>
    </source>
</evidence>
<keyword evidence="4" id="KW-0175">Coiled coil</keyword>
<comment type="caution">
    <text evidence="5">The sequence shown here is derived from an EMBL/GenBank/DDBJ whole genome shotgun (WGS) entry which is preliminary data.</text>
</comment>
<accession>A0A938XRF2</accession>
<keyword evidence="5" id="KW-0269">Exonuclease</keyword>
<dbReference type="SUPFAM" id="SSF52540">
    <property type="entry name" value="P-loop containing nucleoside triphosphate hydrolases"/>
    <property type="match status" value="1"/>
</dbReference>
<organism evidence="5 6">
    <name type="scientific">Halanaerobacter jeridensis</name>
    <dbReference type="NCBI Taxonomy" id="706427"/>
    <lineage>
        <taxon>Bacteria</taxon>
        <taxon>Bacillati</taxon>
        <taxon>Bacillota</taxon>
        <taxon>Clostridia</taxon>
        <taxon>Halanaerobiales</taxon>
        <taxon>Halobacteroidaceae</taxon>
        <taxon>Halanaerobacter</taxon>
    </lineage>
</organism>
<dbReference type="GO" id="GO:0004527">
    <property type="term" value="F:exonuclease activity"/>
    <property type="evidence" value="ECO:0007669"/>
    <property type="project" value="UniProtKB-KW"/>
</dbReference>
<name>A0A938XRF2_9FIRM</name>
<evidence type="ECO:0000256" key="4">
    <source>
        <dbReference type="SAM" id="Coils"/>
    </source>
</evidence>
<dbReference type="EMBL" id="JAFBDQ010000003">
    <property type="protein sequence ID" value="MBM7556023.1"/>
    <property type="molecule type" value="Genomic_DNA"/>
</dbReference>
<dbReference type="RefSeq" id="WP_239550903.1">
    <property type="nucleotide sequence ID" value="NZ_JAFBDQ010000003.1"/>
</dbReference>
<evidence type="ECO:0000256" key="2">
    <source>
        <dbReference type="ARBA" id="ARBA00011322"/>
    </source>
</evidence>
<reference evidence="5" key="1">
    <citation type="submission" date="2021-01" db="EMBL/GenBank/DDBJ databases">
        <title>Genomic Encyclopedia of Type Strains, Phase IV (KMG-IV): sequencing the most valuable type-strain genomes for metagenomic binning, comparative biology and taxonomic classification.</title>
        <authorList>
            <person name="Goeker M."/>
        </authorList>
    </citation>
    <scope>NUCLEOTIDE SEQUENCE</scope>
    <source>
        <strain evidence="5">DSM 23230</strain>
    </source>
</reference>
<gene>
    <name evidence="5" type="ORF">JOC47_000857</name>
</gene>
<proteinExistence type="inferred from homology"/>
<comment type="similarity">
    <text evidence="1">Belongs to the SMC family. SbcC subfamily.</text>
</comment>
<keyword evidence="6" id="KW-1185">Reference proteome</keyword>
<keyword evidence="5" id="KW-0540">Nuclease</keyword>
<keyword evidence="5" id="KW-0378">Hydrolase</keyword>
<comment type="subunit">
    <text evidence="2">Heterodimer of SbcC and SbcD.</text>
</comment>